<keyword evidence="1" id="KW-1133">Transmembrane helix</keyword>
<dbReference type="RefSeq" id="WP_121900652.1">
    <property type="nucleotide sequence ID" value="NZ_REFW01000001.1"/>
</dbReference>
<organism evidence="2 3">
    <name type="scientific">Tessaracoccus antarcticus</name>
    <dbReference type="NCBI Taxonomy" id="2479848"/>
    <lineage>
        <taxon>Bacteria</taxon>
        <taxon>Bacillati</taxon>
        <taxon>Actinomycetota</taxon>
        <taxon>Actinomycetes</taxon>
        <taxon>Propionibacteriales</taxon>
        <taxon>Propionibacteriaceae</taxon>
        <taxon>Tessaracoccus</taxon>
    </lineage>
</organism>
<protein>
    <submittedName>
        <fullName evidence="2">Uncharacterized protein</fullName>
    </submittedName>
</protein>
<keyword evidence="1" id="KW-0812">Transmembrane</keyword>
<dbReference type="OrthoDB" id="3733048at2"/>
<evidence type="ECO:0000313" key="2">
    <source>
        <dbReference type="EMBL" id="RMB62102.1"/>
    </source>
</evidence>
<feature type="transmembrane region" description="Helical" evidence="1">
    <location>
        <begin position="12"/>
        <end position="34"/>
    </location>
</feature>
<evidence type="ECO:0000256" key="1">
    <source>
        <dbReference type="SAM" id="Phobius"/>
    </source>
</evidence>
<accession>A0A3M0GH97</accession>
<comment type="caution">
    <text evidence="2">The sequence shown here is derived from an EMBL/GenBank/DDBJ whole genome shotgun (WGS) entry which is preliminary data.</text>
</comment>
<dbReference type="EMBL" id="REFW01000001">
    <property type="protein sequence ID" value="RMB62102.1"/>
    <property type="molecule type" value="Genomic_DNA"/>
</dbReference>
<sequence length="212" mass="23139">MQRWTTTHPVGFWISLIAVAVVLGIILPVSSLFYTSALVSGLVWHLNSAAAVKDLEPGRARSRIEGPRGRADVAPPPPLFLPASPHLMLPRGQKVQVTKEEHHLEHMGVALAEAGNRHIAATLHRMAPLTRRSTKERVQVRIDGRPVGELTPYMSEHFLPIIRVCDERGVIVACAAVVKGNQLKADVVLDAVRAVDLDDGWIEAHILNPGTP</sequence>
<evidence type="ECO:0000313" key="3">
    <source>
        <dbReference type="Proteomes" id="UP000275256"/>
    </source>
</evidence>
<proteinExistence type="predicted"/>
<reference evidence="2 3" key="1">
    <citation type="submission" date="2018-10" db="EMBL/GenBank/DDBJ databases">
        <title>Tessaracoccus antarcticuss sp. nov., isolated from sediment.</title>
        <authorList>
            <person name="Zhou L.Y."/>
            <person name="Du Z.J."/>
        </authorList>
    </citation>
    <scope>NUCLEOTIDE SEQUENCE [LARGE SCALE GENOMIC DNA]</scope>
    <source>
        <strain evidence="2 3">JDX10</strain>
    </source>
</reference>
<dbReference type="Proteomes" id="UP000275256">
    <property type="component" value="Unassembled WGS sequence"/>
</dbReference>
<gene>
    <name evidence="2" type="ORF">EAX62_05875</name>
</gene>
<name>A0A3M0GH97_9ACTN</name>
<keyword evidence="3" id="KW-1185">Reference proteome</keyword>
<dbReference type="AlphaFoldDB" id="A0A3M0GH97"/>
<keyword evidence="1" id="KW-0472">Membrane</keyword>